<evidence type="ECO:0000256" key="1">
    <source>
        <dbReference type="SAM" id="MobiDB-lite"/>
    </source>
</evidence>
<sequence>MSEECFNTATVTVKDTAEFLNIEFYETMDTMLHEMIHLYCKVKGIQDTSRNGSYHNKRFKEECLKRGFYYPDPDPDSKIGWAYPKITEETKRIMDAFSINRSVFQIARKTFQSTPDRNESEENEGTGPRGSSRRKKTHIIKWVCPGCLAPVRSSKTVNIICGDCKEVFVEASV</sequence>
<organism evidence="2">
    <name type="scientific">Paenibacillus sp. SYP-B3998</name>
    <dbReference type="NCBI Taxonomy" id="2678564"/>
    <lineage>
        <taxon>Bacteria</taxon>
        <taxon>Bacillati</taxon>
        <taxon>Bacillota</taxon>
        <taxon>Bacilli</taxon>
        <taxon>Bacillales</taxon>
        <taxon>Paenibacillaceae</taxon>
        <taxon>Paenibacillus</taxon>
    </lineage>
</organism>
<feature type="region of interest" description="Disordered" evidence="1">
    <location>
        <begin position="110"/>
        <end position="134"/>
    </location>
</feature>
<accession>A0A6G4A0P7</accession>
<protein>
    <recommendedName>
        <fullName evidence="3">SprT-like domain-containing protein</fullName>
    </recommendedName>
</protein>
<comment type="caution">
    <text evidence="2">The sequence shown here is derived from an EMBL/GenBank/DDBJ whole genome shotgun (WGS) entry which is preliminary data.</text>
</comment>
<dbReference type="AlphaFoldDB" id="A0A6G4A0P7"/>
<evidence type="ECO:0008006" key="3">
    <source>
        <dbReference type="Google" id="ProtNLM"/>
    </source>
</evidence>
<evidence type="ECO:0000313" key="2">
    <source>
        <dbReference type="EMBL" id="NEW07868.1"/>
    </source>
</evidence>
<proteinExistence type="predicted"/>
<gene>
    <name evidence="2" type="ORF">GK047_17855</name>
</gene>
<reference evidence="2" key="1">
    <citation type="submission" date="2020-02" db="EMBL/GenBank/DDBJ databases">
        <authorList>
            <person name="Shen X.-R."/>
            <person name="Zhang Y.-X."/>
        </authorList>
    </citation>
    <scope>NUCLEOTIDE SEQUENCE</scope>
    <source>
        <strain evidence="2">SYP-B3998</strain>
    </source>
</reference>
<dbReference type="RefSeq" id="WP_163949581.1">
    <property type="nucleotide sequence ID" value="NZ_JAAIKC010000006.1"/>
</dbReference>
<name>A0A6G4A0P7_9BACL</name>
<dbReference type="EMBL" id="JAAIKC010000006">
    <property type="protein sequence ID" value="NEW07868.1"/>
    <property type="molecule type" value="Genomic_DNA"/>
</dbReference>